<feature type="region of interest" description="Disordered" evidence="1">
    <location>
        <begin position="73"/>
        <end position="98"/>
    </location>
</feature>
<organism evidence="2 3">
    <name type="scientific">Tetracentron sinense</name>
    <name type="common">Spur-leaf</name>
    <dbReference type="NCBI Taxonomy" id="13715"/>
    <lineage>
        <taxon>Eukaryota</taxon>
        <taxon>Viridiplantae</taxon>
        <taxon>Streptophyta</taxon>
        <taxon>Embryophyta</taxon>
        <taxon>Tracheophyta</taxon>
        <taxon>Spermatophyta</taxon>
        <taxon>Magnoliopsida</taxon>
        <taxon>Trochodendrales</taxon>
        <taxon>Trochodendraceae</taxon>
        <taxon>Tetracentron</taxon>
    </lineage>
</organism>
<dbReference type="Proteomes" id="UP000655225">
    <property type="component" value="Unassembled WGS sequence"/>
</dbReference>
<accession>A0A834ZZ36</accession>
<dbReference type="OrthoDB" id="1002283at2759"/>
<keyword evidence="3" id="KW-1185">Reference proteome</keyword>
<comment type="caution">
    <text evidence="2">The sequence shown here is derived from an EMBL/GenBank/DDBJ whole genome shotgun (WGS) entry which is preliminary data.</text>
</comment>
<evidence type="ECO:0000256" key="1">
    <source>
        <dbReference type="SAM" id="MobiDB-lite"/>
    </source>
</evidence>
<protein>
    <submittedName>
        <fullName evidence="2">Uncharacterized protein</fullName>
    </submittedName>
</protein>
<dbReference type="EMBL" id="JABCRI010000001">
    <property type="protein sequence ID" value="KAF8414023.1"/>
    <property type="molecule type" value="Genomic_DNA"/>
</dbReference>
<name>A0A834ZZ36_TETSI</name>
<evidence type="ECO:0000313" key="2">
    <source>
        <dbReference type="EMBL" id="KAF8414023.1"/>
    </source>
</evidence>
<reference evidence="2 3" key="1">
    <citation type="submission" date="2020-04" db="EMBL/GenBank/DDBJ databases">
        <title>Plant Genome Project.</title>
        <authorList>
            <person name="Zhang R.-G."/>
        </authorList>
    </citation>
    <scope>NUCLEOTIDE SEQUENCE [LARGE SCALE GENOMIC DNA]</scope>
    <source>
        <strain evidence="2">YNK0</strain>
        <tissue evidence="2">Leaf</tissue>
    </source>
</reference>
<feature type="compositionally biased region" description="Low complexity" evidence="1">
    <location>
        <begin position="81"/>
        <end position="93"/>
    </location>
</feature>
<dbReference type="AlphaFoldDB" id="A0A834ZZ36"/>
<proteinExistence type="predicted"/>
<evidence type="ECO:0000313" key="3">
    <source>
        <dbReference type="Proteomes" id="UP000655225"/>
    </source>
</evidence>
<sequence>MRALQFPCEDVLRIGSGELVLGLRCEGSLCKFPRREAFEESSLPWLSNSDAMEGFRSKAWAHCFRLRKVVPWSSTPPPPVTSSSSSEDSSSRFSGGGGGVSASAVTLSLKRLRQNADLGPEDDLGCSSSQPNYNATLAALSARESGDDEATSSGSFRPLKEQRRTLEARSTQVSAQDIAESTSAALIGSLKRFQQDIISGNDASATILGICKLSKDPRAVDLVSTDSLNPPI</sequence>
<gene>
    <name evidence="2" type="ORF">HHK36_002022</name>
</gene>